<dbReference type="PANTHER" id="PTHR45710">
    <property type="entry name" value="C-TYPE LECTIN DOMAIN-CONTAINING PROTEIN 180"/>
    <property type="match status" value="1"/>
</dbReference>
<evidence type="ECO:0000313" key="5">
    <source>
        <dbReference type="Ensembl" id="ENSPCLP00000021493.1"/>
    </source>
</evidence>
<dbReference type="InterPro" id="IPR050828">
    <property type="entry name" value="C-type_lectin/matrix_domain"/>
</dbReference>
<dbReference type="InterPro" id="IPR033992">
    <property type="entry name" value="NKR-like_CTLD"/>
</dbReference>
<evidence type="ECO:0000259" key="4">
    <source>
        <dbReference type="PROSITE" id="PS50041"/>
    </source>
</evidence>
<dbReference type="OMA" id="WLNAETH"/>
<dbReference type="PANTHER" id="PTHR45710:SF35">
    <property type="entry name" value="C-TYPE LECTIN DOMAIN FAMILY 2 MEMBER D"/>
    <property type="match status" value="1"/>
</dbReference>
<dbReference type="Ensembl" id="ENSPCLT00000029713.1">
    <property type="protein sequence ID" value="ENSPCLP00000021493.1"/>
    <property type="gene ID" value="ENSPCLG00000018837.1"/>
</dbReference>
<feature type="domain" description="C-type lectin" evidence="4">
    <location>
        <begin position="25"/>
        <end position="128"/>
    </location>
</feature>
<keyword evidence="6" id="KW-1185">Reference proteome</keyword>
<protein>
    <recommendedName>
        <fullName evidence="4">C-type lectin domain-containing protein</fullName>
    </recommendedName>
</protein>
<dbReference type="SUPFAM" id="SSF56436">
    <property type="entry name" value="C-type lectin-like"/>
    <property type="match status" value="1"/>
</dbReference>
<name>A0A669QT68_PHACC</name>
<feature type="region of interest" description="Disordered" evidence="3">
    <location>
        <begin position="111"/>
        <end position="140"/>
    </location>
</feature>
<organism evidence="5 6">
    <name type="scientific">Phasianus colchicus</name>
    <name type="common">Common pheasant</name>
    <dbReference type="NCBI Taxonomy" id="9054"/>
    <lineage>
        <taxon>Eukaryota</taxon>
        <taxon>Metazoa</taxon>
        <taxon>Chordata</taxon>
        <taxon>Craniata</taxon>
        <taxon>Vertebrata</taxon>
        <taxon>Euteleostomi</taxon>
        <taxon>Archelosauria</taxon>
        <taxon>Archosauria</taxon>
        <taxon>Dinosauria</taxon>
        <taxon>Saurischia</taxon>
        <taxon>Theropoda</taxon>
        <taxon>Coelurosauria</taxon>
        <taxon>Aves</taxon>
        <taxon>Neognathae</taxon>
        <taxon>Galloanserae</taxon>
        <taxon>Galliformes</taxon>
        <taxon>Phasianidae</taxon>
        <taxon>Phasianinae</taxon>
        <taxon>Phasianus</taxon>
    </lineage>
</organism>
<evidence type="ECO:0000256" key="2">
    <source>
        <dbReference type="ARBA" id="ARBA00022734"/>
    </source>
</evidence>
<proteinExistence type="predicted"/>
<comment type="subcellular location">
    <subcellularLocation>
        <location evidence="1">Cell membrane</location>
        <topology evidence="1">Single-pass type II membrane protein</topology>
    </subcellularLocation>
</comment>
<keyword evidence="2" id="KW-0430">Lectin</keyword>
<evidence type="ECO:0000256" key="1">
    <source>
        <dbReference type="ARBA" id="ARBA00004401"/>
    </source>
</evidence>
<dbReference type="Gene3D" id="3.10.100.10">
    <property type="entry name" value="Mannose-Binding Protein A, subunit A"/>
    <property type="match status" value="1"/>
</dbReference>
<reference evidence="5" key="1">
    <citation type="submission" date="2025-08" db="UniProtKB">
        <authorList>
            <consortium name="Ensembl"/>
        </authorList>
    </citation>
    <scope>IDENTIFICATION</scope>
</reference>
<accession>A0A669QT68</accession>
<dbReference type="Pfam" id="PF00059">
    <property type="entry name" value="Lectin_C"/>
    <property type="match status" value="1"/>
</dbReference>
<dbReference type="AlphaFoldDB" id="A0A669QT68"/>
<dbReference type="InterPro" id="IPR016186">
    <property type="entry name" value="C-type_lectin-like/link_sf"/>
</dbReference>
<dbReference type="InterPro" id="IPR016187">
    <property type="entry name" value="CTDL_fold"/>
</dbReference>
<dbReference type="SMART" id="SM00034">
    <property type="entry name" value="CLECT"/>
    <property type="match status" value="1"/>
</dbReference>
<evidence type="ECO:0000313" key="6">
    <source>
        <dbReference type="Proteomes" id="UP000472261"/>
    </source>
</evidence>
<sequence>GFAAHTSPPAPTNCSPLQALDGIGVGTRCFYFVEDAADWDGGQRFCLSRGAQLATVETPQELEFVLRYGSSVHYWIGLRREGWGPWMWPNGSDFNNAFSIAGSGRCAHTDGGGIGSSECSQPKRSVCSRPQRGARGGAES</sequence>
<dbReference type="GO" id="GO:0030246">
    <property type="term" value="F:carbohydrate binding"/>
    <property type="evidence" value="ECO:0007669"/>
    <property type="project" value="UniProtKB-KW"/>
</dbReference>
<reference evidence="5" key="2">
    <citation type="submission" date="2025-09" db="UniProtKB">
        <authorList>
            <consortium name="Ensembl"/>
        </authorList>
    </citation>
    <scope>IDENTIFICATION</scope>
</reference>
<dbReference type="Proteomes" id="UP000472261">
    <property type="component" value="Unplaced"/>
</dbReference>
<evidence type="ECO:0000256" key="3">
    <source>
        <dbReference type="SAM" id="MobiDB-lite"/>
    </source>
</evidence>
<dbReference type="GO" id="GO:0005886">
    <property type="term" value="C:plasma membrane"/>
    <property type="evidence" value="ECO:0007669"/>
    <property type="project" value="UniProtKB-SubCell"/>
</dbReference>
<dbReference type="InterPro" id="IPR001304">
    <property type="entry name" value="C-type_lectin-like"/>
</dbReference>
<dbReference type="PROSITE" id="PS50041">
    <property type="entry name" value="C_TYPE_LECTIN_2"/>
    <property type="match status" value="1"/>
</dbReference>
<dbReference type="CDD" id="cd03593">
    <property type="entry name" value="CLECT_NK_receptors_like"/>
    <property type="match status" value="1"/>
</dbReference>